<name>A0ABS1Y9R9_9ACTN</name>
<dbReference type="EMBL" id="JAEVHL010000002">
    <property type="protein sequence ID" value="MBM0274123.1"/>
    <property type="molecule type" value="Genomic_DNA"/>
</dbReference>
<accession>A0ABS1Y9R9</accession>
<comment type="caution">
    <text evidence="2">The sequence shown here is derived from an EMBL/GenBank/DDBJ whole genome shotgun (WGS) entry which is preliminary data.</text>
</comment>
<protein>
    <recommendedName>
        <fullName evidence="4">ATP-grasp target RiPP</fullName>
    </recommendedName>
</protein>
<evidence type="ECO:0000256" key="1">
    <source>
        <dbReference type="SAM" id="MobiDB-lite"/>
    </source>
</evidence>
<evidence type="ECO:0000313" key="2">
    <source>
        <dbReference type="EMBL" id="MBM0274123.1"/>
    </source>
</evidence>
<gene>
    <name evidence="2" type="ORF">JM949_00920</name>
</gene>
<evidence type="ECO:0000313" key="3">
    <source>
        <dbReference type="Proteomes" id="UP000622245"/>
    </source>
</evidence>
<feature type="region of interest" description="Disordered" evidence="1">
    <location>
        <begin position="61"/>
        <end position="83"/>
    </location>
</feature>
<organism evidence="2 3">
    <name type="scientific">Micromonospora tarensis</name>
    <dbReference type="NCBI Taxonomy" id="2806100"/>
    <lineage>
        <taxon>Bacteria</taxon>
        <taxon>Bacillati</taxon>
        <taxon>Actinomycetota</taxon>
        <taxon>Actinomycetes</taxon>
        <taxon>Micromonosporales</taxon>
        <taxon>Micromonosporaceae</taxon>
        <taxon>Micromonospora</taxon>
    </lineage>
</organism>
<reference evidence="2 3" key="1">
    <citation type="submission" date="2021-01" db="EMBL/GenBank/DDBJ databases">
        <title>Draft genome sequence of Micromonospora sp. strain STR1s_6.</title>
        <authorList>
            <person name="Karlyshev A."/>
            <person name="Jawad R."/>
        </authorList>
    </citation>
    <scope>NUCLEOTIDE SEQUENCE [LARGE SCALE GENOMIC DNA]</scope>
    <source>
        <strain evidence="2 3">STR1S-6</strain>
    </source>
</reference>
<keyword evidence="3" id="KW-1185">Reference proteome</keyword>
<evidence type="ECO:0008006" key="4">
    <source>
        <dbReference type="Google" id="ProtNLM"/>
    </source>
</evidence>
<sequence length="83" mass="8760">MSRIEINAGGRHIIVDHDGELEPLRAAALSLFEATTGPEPTAPATGFQIIDKAHSTVTPLGHSAYDRGYPPAPVNAQATERQG</sequence>
<proteinExistence type="predicted"/>
<dbReference type="RefSeq" id="WP_203146553.1">
    <property type="nucleotide sequence ID" value="NZ_JAEVHL010000002.1"/>
</dbReference>
<dbReference type="Proteomes" id="UP000622245">
    <property type="component" value="Unassembled WGS sequence"/>
</dbReference>